<evidence type="ECO:0000256" key="3">
    <source>
        <dbReference type="ARBA" id="ARBA00022692"/>
    </source>
</evidence>
<feature type="transmembrane region" description="Helical" evidence="6">
    <location>
        <begin position="165"/>
        <end position="184"/>
    </location>
</feature>
<dbReference type="AlphaFoldDB" id="A0A6I6E8M0"/>
<keyword evidence="2" id="KW-1003">Cell membrane</keyword>
<evidence type="ECO:0000256" key="6">
    <source>
        <dbReference type="SAM" id="Phobius"/>
    </source>
</evidence>
<sequence length="402" mass="40630">MSLARRLASFSTIPAASALIPFLVLPVLAHAAGTGPWVAVAVGQSIGGFFALVVSLGLNVVGPTLVSLASVIERPELFATGTRARIAVALPAALIAGVIAALLAPGDDASTAAIMAVAITCGGLSSAWYLIGLGRPLPLIVFELLPRAVATLIGGAIILLGGPVIWYPTLLLLAIAGGVAAYAATVMKPAAILRGSWRESFAFARLHLAAAATETVSGAYTTLAVALVTAGTTAVQAAGYVSGDKLFRMGQTVVGAQGNALQGWVVEDARAHFGARARKALLLHAALGMLGFAAFALLGPWLTTVLFGDQAVDRATAILFGVAILCISLTTSLGRHVLVPLGRTRAIFVSVVAGAIVGVPLTLVLSSLWGSVGGATGLASAEIVVLLVQVAYALTARKAVAR</sequence>
<keyword evidence="8" id="KW-1185">Reference proteome</keyword>
<dbReference type="KEGG" id="moj:D7D94_07565"/>
<evidence type="ECO:0000313" key="8">
    <source>
        <dbReference type="Proteomes" id="UP000422989"/>
    </source>
</evidence>
<reference evidence="7 8" key="1">
    <citation type="submission" date="2018-09" db="EMBL/GenBank/DDBJ databases">
        <title>Whole genome sequencing of Microbacterium oryzae strain MB-10T.</title>
        <authorList>
            <person name="Das S.K."/>
        </authorList>
    </citation>
    <scope>NUCLEOTIDE SEQUENCE [LARGE SCALE GENOMIC DNA]</scope>
    <source>
        <strain evidence="7 8">MB-10</strain>
    </source>
</reference>
<comment type="subcellular location">
    <subcellularLocation>
        <location evidence="1">Cell membrane</location>
        <topology evidence="1">Multi-pass membrane protein</topology>
    </subcellularLocation>
</comment>
<dbReference type="InterPro" id="IPR050833">
    <property type="entry name" value="Poly_Biosynth_Transport"/>
</dbReference>
<evidence type="ECO:0000313" key="7">
    <source>
        <dbReference type="EMBL" id="QGU27538.1"/>
    </source>
</evidence>
<evidence type="ECO:0000256" key="2">
    <source>
        <dbReference type="ARBA" id="ARBA00022475"/>
    </source>
</evidence>
<dbReference type="PANTHER" id="PTHR30250">
    <property type="entry name" value="PST FAMILY PREDICTED COLANIC ACID TRANSPORTER"/>
    <property type="match status" value="1"/>
</dbReference>
<keyword evidence="3 6" id="KW-0812">Transmembrane</keyword>
<feature type="transmembrane region" description="Helical" evidence="6">
    <location>
        <begin position="137"/>
        <end position="159"/>
    </location>
</feature>
<keyword evidence="5 6" id="KW-0472">Membrane</keyword>
<feature type="transmembrane region" description="Helical" evidence="6">
    <location>
        <begin position="110"/>
        <end position="130"/>
    </location>
</feature>
<name>A0A6I6E8M0_9MICO</name>
<dbReference type="EMBL" id="CP032550">
    <property type="protein sequence ID" value="QGU27538.1"/>
    <property type="molecule type" value="Genomic_DNA"/>
</dbReference>
<feature type="transmembrane region" description="Helical" evidence="6">
    <location>
        <begin position="280"/>
        <end position="303"/>
    </location>
</feature>
<feature type="transmembrane region" description="Helical" evidence="6">
    <location>
        <begin position="315"/>
        <end position="334"/>
    </location>
</feature>
<evidence type="ECO:0000256" key="1">
    <source>
        <dbReference type="ARBA" id="ARBA00004651"/>
    </source>
</evidence>
<dbReference type="GO" id="GO:0005886">
    <property type="term" value="C:plasma membrane"/>
    <property type="evidence" value="ECO:0007669"/>
    <property type="project" value="UniProtKB-SubCell"/>
</dbReference>
<keyword evidence="4 6" id="KW-1133">Transmembrane helix</keyword>
<dbReference type="RefSeq" id="WP_156242031.1">
    <property type="nucleotide sequence ID" value="NZ_BAAAZL010000004.1"/>
</dbReference>
<protein>
    <submittedName>
        <fullName evidence="7">Polysaccharide biosynthesis protein</fullName>
    </submittedName>
</protein>
<evidence type="ECO:0000256" key="5">
    <source>
        <dbReference type="ARBA" id="ARBA00023136"/>
    </source>
</evidence>
<organism evidence="7 8">
    <name type="scientific">Microbacterium oryzae</name>
    <dbReference type="NCBI Taxonomy" id="743009"/>
    <lineage>
        <taxon>Bacteria</taxon>
        <taxon>Bacillati</taxon>
        <taxon>Actinomycetota</taxon>
        <taxon>Actinomycetes</taxon>
        <taxon>Micrococcales</taxon>
        <taxon>Microbacteriaceae</taxon>
        <taxon>Microbacterium</taxon>
    </lineage>
</organism>
<dbReference type="OrthoDB" id="4826415at2"/>
<evidence type="ECO:0000256" key="4">
    <source>
        <dbReference type="ARBA" id="ARBA00022989"/>
    </source>
</evidence>
<proteinExistence type="predicted"/>
<feature type="transmembrane region" description="Helical" evidence="6">
    <location>
        <begin position="47"/>
        <end position="72"/>
    </location>
</feature>
<accession>A0A6I6E8M0</accession>
<feature type="transmembrane region" description="Helical" evidence="6">
    <location>
        <begin position="84"/>
        <end position="104"/>
    </location>
</feature>
<dbReference type="Proteomes" id="UP000422989">
    <property type="component" value="Chromosome"/>
</dbReference>
<gene>
    <name evidence="7" type="ORF">D7D94_07565</name>
</gene>
<feature type="transmembrane region" description="Helical" evidence="6">
    <location>
        <begin position="346"/>
        <end position="369"/>
    </location>
</feature>
<feature type="transmembrane region" description="Helical" evidence="6">
    <location>
        <begin position="375"/>
        <end position="394"/>
    </location>
</feature>
<dbReference type="PANTHER" id="PTHR30250:SF11">
    <property type="entry name" value="O-ANTIGEN TRANSPORTER-RELATED"/>
    <property type="match status" value="1"/>
</dbReference>